<protein>
    <submittedName>
        <fullName evidence="1">Uncharacterized protein</fullName>
    </submittedName>
</protein>
<accession>A0A224Y7E0</accession>
<reference evidence="1" key="1">
    <citation type="journal article" date="2017" name="Parasit. Vectors">
        <title>Sialotranscriptomics of Rhipicephalus zambeziensis reveals intricate expression profiles of secretory proteins and suggests tight temporal transcriptional regulation during blood-feeding.</title>
        <authorList>
            <person name="de Castro M.H."/>
            <person name="de Klerk D."/>
            <person name="Pienaar R."/>
            <person name="Rees D.J.G."/>
            <person name="Mans B.J."/>
        </authorList>
    </citation>
    <scope>NUCLEOTIDE SEQUENCE</scope>
    <source>
        <tissue evidence="1">Salivary glands</tissue>
    </source>
</reference>
<dbReference type="EMBL" id="GFPF01002351">
    <property type="protein sequence ID" value="MAA13497.1"/>
    <property type="molecule type" value="Transcribed_RNA"/>
</dbReference>
<evidence type="ECO:0000313" key="1">
    <source>
        <dbReference type="EMBL" id="MAA13497.1"/>
    </source>
</evidence>
<name>A0A224Y7E0_9ACAR</name>
<dbReference type="AlphaFoldDB" id="A0A224Y7E0"/>
<sequence length="147" mass="16872">MCPQTNEVIMTPEATSLQFLTMLTILTKLPRFCLQNVILSTSTIYYAPAVTHTGRKVYLQSHWHMLCSTFGSLSGNIYLDVNLILLSSCSVLGHYYQCIAVCISKGCHFIWQFTFETYTLHRITLLLLVCTLHCSEYCEMFCERFTT</sequence>
<organism evidence="1">
    <name type="scientific">Rhipicephalus zambeziensis</name>
    <dbReference type="NCBI Taxonomy" id="60191"/>
    <lineage>
        <taxon>Eukaryota</taxon>
        <taxon>Metazoa</taxon>
        <taxon>Ecdysozoa</taxon>
        <taxon>Arthropoda</taxon>
        <taxon>Chelicerata</taxon>
        <taxon>Arachnida</taxon>
        <taxon>Acari</taxon>
        <taxon>Parasitiformes</taxon>
        <taxon>Ixodida</taxon>
        <taxon>Ixodoidea</taxon>
        <taxon>Ixodidae</taxon>
        <taxon>Rhipicephalinae</taxon>
        <taxon>Rhipicephalus</taxon>
        <taxon>Rhipicephalus</taxon>
    </lineage>
</organism>
<proteinExistence type="predicted"/>